<dbReference type="GeneID" id="110124626"/>
<feature type="region of interest" description="Disordered" evidence="1">
    <location>
        <begin position="36"/>
        <end position="116"/>
    </location>
</feature>
<evidence type="ECO:0000313" key="2">
    <source>
        <dbReference type="Proteomes" id="UP001652640"/>
    </source>
</evidence>
<evidence type="ECO:0000313" key="9">
    <source>
        <dbReference type="RefSeq" id="XP_070328288.1"/>
    </source>
</evidence>
<dbReference type="RefSeq" id="XP_070328288.1">
    <property type="nucleotide sequence ID" value="XM_070472187.1"/>
</dbReference>
<name>A0ABM4IKE3_ODOVR</name>
<evidence type="ECO:0000313" key="6">
    <source>
        <dbReference type="RefSeq" id="XP_070328285.1"/>
    </source>
</evidence>
<dbReference type="RefSeq" id="XP_070328283.1">
    <property type="nucleotide sequence ID" value="XM_070472182.1"/>
</dbReference>
<feature type="compositionally biased region" description="Acidic residues" evidence="1">
    <location>
        <begin position="90"/>
        <end position="99"/>
    </location>
</feature>
<evidence type="ECO:0000313" key="3">
    <source>
        <dbReference type="RefSeq" id="XP_070328282.1"/>
    </source>
</evidence>
<reference evidence="2" key="1">
    <citation type="journal article" date="2022" name="J. Hered.">
        <title>A De Novo Chromosome-Level Genome Assembly of the White-Tailed Deer, Odocoileus Virginianus.</title>
        <authorList>
            <person name="London E.W."/>
            <person name="Roca A.L."/>
            <person name="Novakofski J.E."/>
            <person name="Mateus-Pinilla N.E."/>
        </authorList>
    </citation>
    <scope>NUCLEOTIDE SEQUENCE [LARGE SCALE GENOMIC DNA]</scope>
</reference>
<proteinExistence type="predicted"/>
<dbReference type="RefSeq" id="XP_070328286.1">
    <property type="nucleotide sequence ID" value="XM_070472185.1"/>
</dbReference>
<sequence>MQFIIITISSPVSLRTFHRSLWIIYLELLVKEEKKTLNGQEGDSPGKYPNMKPAVRMKDSLPNKTVRMKNFQTSSSDLSTELDLEMKPEEEQEKLDEDENSHSQVEEEKHKSRSGSIKTTCVVLLMRVG</sequence>
<protein>
    <submittedName>
        <fullName evidence="3 4">Ankyrin repeat domain-containing protein 26-like isoform X1</fullName>
    </submittedName>
</protein>
<dbReference type="Proteomes" id="UP001652640">
    <property type="component" value="Chromosome 9"/>
</dbReference>
<reference evidence="3 4" key="2">
    <citation type="submission" date="2025-05" db="UniProtKB">
        <authorList>
            <consortium name="RefSeq"/>
        </authorList>
    </citation>
    <scope>IDENTIFICATION</scope>
    <source>
        <tissue evidence="3 4">Tongue muscle</tissue>
    </source>
</reference>
<organism evidence="2 9">
    <name type="scientific">Odocoileus virginianus</name>
    <name type="common">White-tailed deer</name>
    <dbReference type="NCBI Taxonomy" id="9874"/>
    <lineage>
        <taxon>Eukaryota</taxon>
        <taxon>Metazoa</taxon>
        <taxon>Chordata</taxon>
        <taxon>Craniata</taxon>
        <taxon>Vertebrata</taxon>
        <taxon>Euteleostomi</taxon>
        <taxon>Mammalia</taxon>
        <taxon>Eutheria</taxon>
        <taxon>Laurasiatheria</taxon>
        <taxon>Artiodactyla</taxon>
        <taxon>Ruminantia</taxon>
        <taxon>Pecora</taxon>
        <taxon>Cervidae</taxon>
        <taxon>Odocoileinae</taxon>
        <taxon>Odocoileus</taxon>
    </lineage>
</organism>
<feature type="compositionally biased region" description="Basic and acidic residues" evidence="1">
    <location>
        <begin position="100"/>
        <end position="110"/>
    </location>
</feature>
<evidence type="ECO:0000256" key="1">
    <source>
        <dbReference type="SAM" id="MobiDB-lite"/>
    </source>
</evidence>
<evidence type="ECO:0000313" key="5">
    <source>
        <dbReference type="RefSeq" id="XP_070328284.1"/>
    </source>
</evidence>
<accession>A0ABM4IKE3</accession>
<dbReference type="RefSeq" id="XP_070328282.1">
    <property type="nucleotide sequence ID" value="XM_070472181.1"/>
</dbReference>
<keyword evidence="2" id="KW-1185">Reference proteome</keyword>
<evidence type="ECO:0000313" key="8">
    <source>
        <dbReference type="RefSeq" id="XP_070328287.1"/>
    </source>
</evidence>
<dbReference type="RefSeq" id="XP_070328289.1">
    <property type="nucleotide sequence ID" value="XM_070472188.1"/>
</dbReference>
<dbReference type="RefSeq" id="XP_070328284.1">
    <property type="nucleotide sequence ID" value="XM_070472183.1"/>
</dbReference>
<dbReference type="RefSeq" id="XP_070328285.1">
    <property type="nucleotide sequence ID" value="XM_070472184.1"/>
</dbReference>
<gene>
    <name evidence="3 4 5 6 7 8 9 10" type="primary">LOC110124626</name>
</gene>
<dbReference type="RefSeq" id="XP_070328287.1">
    <property type="nucleotide sequence ID" value="XM_070472186.1"/>
</dbReference>
<evidence type="ECO:0000313" key="4">
    <source>
        <dbReference type="RefSeq" id="XP_070328283.1"/>
    </source>
</evidence>
<evidence type="ECO:0000313" key="7">
    <source>
        <dbReference type="RefSeq" id="XP_070328286.1"/>
    </source>
</evidence>
<evidence type="ECO:0000313" key="10">
    <source>
        <dbReference type="RefSeq" id="XP_070328289.1"/>
    </source>
</evidence>